<accession>A0ABZ0I4B6</accession>
<gene>
    <name evidence="4" type="ORF">R0135_16555</name>
</gene>
<dbReference type="Pfam" id="PF13582">
    <property type="entry name" value="Reprolysin_3"/>
    <property type="match status" value="1"/>
</dbReference>
<dbReference type="RefSeq" id="WP_407348023.1">
    <property type="nucleotide sequence ID" value="NZ_CP136864.1"/>
</dbReference>
<dbReference type="PROSITE" id="PS50093">
    <property type="entry name" value="PKD"/>
    <property type="match status" value="2"/>
</dbReference>
<organism evidence="4 5">
    <name type="scientific">Congregibacter variabilis</name>
    <dbReference type="NCBI Taxonomy" id="3081200"/>
    <lineage>
        <taxon>Bacteria</taxon>
        <taxon>Pseudomonadati</taxon>
        <taxon>Pseudomonadota</taxon>
        <taxon>Gammaproteobacteria</taxon>
        <taxon>Cellvibrionales</taxon>
        <taxon>Halieaceae</taxon>
        <taxon>Congregibacter</taxon>
    </lineage>
</organism>
<name>A0ABZ0I4B6_9GAMM</name>
<dbReference type="InterPro" id="IPR000601">
    <property type="entry name" value="PKD_dom"/>
</dbReference>
<dbReference type="CDD" id="cd00146">
    <property type="entry name" value="PKD"/>
    <property type="match status" value="2"/>
</dbReference>
<dbReference type="InterPro" id="IPR035986">
    <property type="entry name" value="PKD_dom_sf"/>
</dbReference>
<dbReference type="InterPro" id="IPR022409">
    <property type="entry name" value="PKD/Chitinase_dom"/>
</dbReference>
<dbReference type="InterPro" id="IPR024079">
    <property type="entry name" value="MetalloPept_cat_dom_sf"/>
</dbReference>
<feature type="compositionally biased region" description="Pro residues" evidence="1">
    <location>
        <begin position="794"/>
        <end position="804"/>
    </location>
</feature>
<dbReference type="Pfam" id="PF18911">
    <property type="entry name" value="PKD_4"/>
    <property type="match status" value="2"/>
</dbReference>
<feature type="signal peptide" evidence="2">
    <location>
        <begin position="1"/>
        <end position="28"/>
    </location>
</feature>
<dbReference type="InterPro" id="IPR013783">
    <property type="entry name" value="Ig-like_fold"/>
</dbReference>
<reference evidence="4 5" key="1">
    <citation type="submission" date="2023-10" db="EMBL/GenBank/DDBJ databases">
        <title>Two novel species belonging to the OM43/NOR5 clade.</title>
        <authorList>
            <person name="Park M."/>
        </authorList>
    </citation>
    <scope>NUCLEOTIDE SEQUENCE [LARGE SCALE GENOMIC DNA]</scope>
    <source>
        <strain evidence="4 5">IMCC43200</strain>
    </source>
</reference>
<feature type="region of interest" description="Disordered" evidence="1">
    <location>
        <begin position="787"/>
        <end position="808"/>
    </location>
</feature>
<dbReference type="Gene3D" id="2.60.40.10">
    <property type="entry name" value="Immunoglobulins"/>
    <property type="match status" value="2"/>
</dbReference>
<dbReference type="Gene3D" id="3.40.390.10">
    <property type="entry name" value="Collagenase (Catalytic Domain)"/>
    <property type="match status" value="1"/>
</dbReference>
<feature type="domain" description="PKD" evidence="3">
    <location>
        <begin position="575"/>
        <end position="633"/>
    </location>
</feature>
<feature type="chain" id="PRO_5045308671" evidence="2">
    <location>
        <begin position="29"/>
        <end position="879"/>
    </location>
</feature>
<evidence type="ECO:0000313" key="5">
    <source>
        <dbReference type="Proteomes" id="UP001626537"/>
    </source>
</evidence>
<dbReference type="EMBL" id="CP136864">
    <property type="protein sequence ID" value="WOJ93375.1"/>
    <property type="molecule type" value="Genomic_DNA"/>
</dbReference>
<keyword evidence="5" id="KW-1185">Reference proteome</keyword>
<evidence type="ECO:0000259" key="3">
    <source>
        <dbReference type="PROSITE" id="PS50093"/>
    </source>
</evidence>
<dbReference type="SUPFAM" id="SSF49299">
    <property type="entry name" value="PKD domain"/>
    <property type="match status" value="2"/>
</dbReference>
<sequence>MTIFNSPRGRLRALALVCSSLIYTSVSAAPPVDKFPDIELPDVVSGQAAVGALGAKLPPVAAFYGMSTSEFARHLRDDRTLWIDRSGRAFYIEPEPADSFATDILEEASYPLSETFLLESKPTAPRTVYLDFDGHVTSGTAWNGGGGDITSPAYDRNGDPSFFTNSELTEIQAIWRLVAEDFAPFNVNVTTRDPGPAAISRDGSGDGVFGTRVVFTVDNFDGCGCGGFAYLRAFDDTSDFYKPAFVFNRGVKGAGEAATHEAGHNLGLNHDGISGGAAYYGGHGSGSTGWAAIMGVGYNRSLVQWSSGEYNNANNLEDDLARMQVYGAPLVEDDHGDSIGGASALESSRDGTQVSLAARGVVHTRDDLDVFSLIAGAGPLNLSLTPAPSAPNLDIEARLLDASGNELARSNPESALDAAISVNVAAGEYFLVVDGVGKGDPLGTGYTDYASLGNYSIAGFAADPGGIMPPIAVATAPNYTASIAPLSVDFDASGSSDAVFWDWDFGDGGTDSVVAPRHIYTAPGVYAVTLTVTNESGLTDSTGLEITVNNQPPVAVASANTLSAAAGDTIVFDGSASYDVDSSGRIVDWDWRFGDGSIASGTSVSHSYGSGGQYTAELTVTDDLGDSSVSSIVLDISGPAFVEQLSTGEQFVAGTVNGDYRDTYLNDGIEQAVVERTSGGRKNSRYSYLEHRWNFAVLGGDSVRLSLTGRHQSASDGDTLRFFYTVGGGPEVPLAIALGSSRSTYNVDLPAVSGQAQLIVRDSNRVSGNLDLDRLFIDALLIVTENGDAGDGGDPPPPPPPPPQDTALSANAYKRKGVQTVDLSWTGITAGSLDRNGVVIQSFTGQSGYTDTLGKGGGSYTYTLYDEAGNLKDSVSVNF</sequence>
<dbReference type="Gene3D" id="2.60.120.380">
    <property type="match status" value="1"/>
</dbReference>
<feature type="domain" description="PKD" evidence="3">
    <location>
        <begin position="471"/>
        <end position="548"/>
    </location>
</feature>
<evidence type="ECO:0000256" key="1">
    <source>
        <dbReference type="SAM" id="MobiDB-lite"/>
    </source>
</evidence>
<evidence type="ECO:0000313" key="4">
    <source>
        <dbReference type="EMBL" id="WOJ93375.1"/>
    </source>
</evidence>
<dbReference type="SMART" id="SM00089">
    <property type="entry name" value="PKD"/>
    <property type="match status" value="2"/>
</dbReference>
<proteinExistence type="predicted"/>
<evidence type="ECO:0000256" key="2">
    <source>
        <dbReference type="SAM" id="SignalP"/>
    </source>
</evidence>
<protein>
    <submittedName>
        <fullName evidence="4">PKD domain-containing protein</fullName>
    </submittedName>
</protein>
<dbReference type="Proteomes" id="UP001626537">
    <property type="component" value="Chromosome"/>
</dbReference>
<keyword evidence="2" id="KW-0732">Signal</keyword>
<dbReference type="SUPFAM" id="SSF55486">
    <property type="entry name" value="Metalloproteases ('zincins'), catalytic domain"/>
    <property type="match status" value="1"/>
</dbReference>